<gene>
    <name evidence="5" type="ORF">RR46_03215</name>
</gene>
<dbReference type="InterPro" id="IPR032675">
    <property type="entry name" value="LRR_dom_sf"/>
</dbReference>
<dbReference type="EMBL" id="KQ458880">
    <property type="protein sequence ID" value="KPJ04604.1"/>
    <property type="molecule type" value="Genomic_DNA"/>
</dbReference>
<keyword evidence="4" id="KW-0812">Transmembrane</keyword>
<keyword evidence="3" id="KW-0677">Repeat</keyword>
<proteinExistence type="predicted"/>
<dbReference type="STRING" id="66420.A0A194QGR0"/>
<evidence type="ECO:0000256" key="4">
    <source>
        <dbReference type="SAM" id="Phobius"/>
    </source>
</evidence>
<keyword evidence="6" id="KW-1185">Reference proteome</keyword>
<evidence type="ECO:0000313" key="5">
    <source>
        <dbReference type="EMBL" id="KPJ04604.1"/>
    </source>
</evidence>
<keyword evidence="4" id="KW-1133">Transmembrane helix</keyword>
<organism evidence="5 6">
    <name type="scientific">Papilio xuthus</name>
    <name type="common">Asian swallowtail butterfly</name>
    <dbReference type="NCBI Taxonomy" id="66420"/>
    <lineage>
        <taxon>Eukaryota</taxon>
        <taxon>Metazoa</taxon>
        <taxon>Ecdysozoa</taxon>
        <taxon>Arthropoda</taxon>
        <taxon>Hexapoda</taxon>
        <taxon>Insecta</taxon>
        <taxon>Pterygota</taxon>
        <taxon>Neoptera</taxon>
        <taxon>Endopterygota</taxon>
        <taxon>Lepidoptera</taxon>
        <taxon>Glossata</taxon>
        <taxon>Ditrysia</taxon>
        <taxon>Papilionoidea</taxon>
        <taxon>Papilionidae</taxon>
        <taxon>Papilioninae</taxon>
        <taxon>Papilio</taxon>
    </lineage>
</organism>
<dbReference type="AlphaFoldDB" id="A0A194QGR0"/>
<dbReference type="GO" id="GO:0005886">
    <property type="term" value="C:plasma membrane"/>
    <property type="evidence" value="ECO:0007669"/>
    <property type="project" value="TreeGrafter"/>
</dbReference>
<dbReference type="InterPro" id="IPR001611">
    <property type="entry name" value="Leu-rich_rpt"/>
</dbReference>
<evidence type="ECO:0000256" key="1">
    <source>
        <dbReference type="ARBA" id="ARBA00022614"/>
    </source>
</evidence>
<dbReference type="Gene3D" id="3.80.10.10">
    <property type="entry name" value="Ribonuclease Inhibitor"/>
    <property type="match status" value="1"/>
</dbReference>
<evidence type="ECO:0000256" key="2">
    <source>
        <dbReference type="ARBA" id="ARBA00022729"/>
    </source>
</evidence>
<dbReference type="SMART" id="SM00365">
    <property type="entry name" value="LRR_SD22"/>
    <property type="match status" value="3"/>
</dbReference>
<evidence type="ECO:0000256" key="3">
    <source>
        <dbReference type="ARBA" id="ARBA00022737"/>
    </source>
</evidence>
<dbReference type="Proteomes" id="UP000053268">
    <property type="component" value="Unassembled WGS sequence"/>
</dbReference>
<dbReference type="SMART" id="SM00369">
    <property type="entry name" value="LRR_TYP"/>
    <property type="match status" value="9"/>
</dbReference>
<keyword evidence="2" id="KW-0732">Signal</keyword>
<reference evidence="5 6" key="1">
    <citation type="journal article" date="2015" name="Nat. Commun.">
        <title>Outbred genome sequencing and CRISPR/Cas9 gene editing in butterflies.</title>
        <authorList>
            <person name="Li X."/>
            <person name="Fan D."/>
            <person name="Zhang W."/>
            <person name="Liu G."/>
            <person name="Zhang L."/>
            <person name="Zhao L."/>
            <person name="Fang X."/>
            <person name="Chen L."/>
            <person name="Dong Y."/>
            <person name="Chen Y."/>
            <person name="Ding Y."/>
            <person name="Zhao R."/>
            <person name="Feng M."/>
            <person name="Zhu Y."/>
            <person name="Feng Y."/>
            <person name="Jiang X."/>
            <person name="Zhu D."/>
            <person name="Xiang H."/>
            <person name="Feng X."/>
            <person name="Li S."/>
            <person name="Wang J."/>
            <person name="Zhang G."/>
            <person name="Kronforst M.R."/>
            <person name="Wang W."/>
        </authorList>
    </citation>
    <scope>NUCLEOTIDE SEQUENCE [LARGE SCALE GENOMIC DNA]</scope>
    <source>
        <strain evidence="5">Ya'a_city_454_Px</strain>
        <tissue evidence="5">Whole body</tissue>
    </source>
</reference>
<dbReference type="FunFam" id="3.80.10.10:FF:001164">
    <property type="entry name" value="GH01279p"/>
    <property type="match status" value="1"/>
</dbReference>
<dbReference type="PROSITE" id="PS51450">
    <property type="entry name" value="LRR"/>
    <property type="match status" value="1"/>
</dbReference>
<dbReference type="InterPro" id="IPR003591">
    <property type="entry name" value="Leu-rich_rpt_typical-subtyp"/>
</dbReference>
<dbReference type="Pfam" id="PF13855">
    <property type="entry name" value="LRR_8"/>
    <property type="match status" value="2"/>
</dbReference>
<dbReference type="InterPro" id="IPR050541">
    <property type="entry name" value="LRR_TM_domain-containing"/>
</dbReference>
<accession>A0A194QGR0</accession>
<name>A0A194QGR0_PAPXU</name>
<dbReference type="PANTHER" id="PTHR24369:SF210">
    <property type="entry name" value="CHAOPTIN-RELATED"/>
    <property type="match status" value="1"/>
</dbReference>
<keyword evidence="4" id="KW-0472">Membrane</keyword>
<evidence type="ECO:0000313" key="6">
    <source>
        <dbReference type="Proteomes" id="UP000053268"/>
    </source>
</evidence>
<dbReference type="PANTHER" id="PTHR24369">
    <property type="entry name" value="ANTIGEN BSP, PUTATIVE-RELATED"/>
    <property type="match status" value="1"/>
</dbReference>
<dbReference type="SUPFAM" id="SSF52058">
    <property type="entry name" value="L domain-like"/>
    <property type="match status" value="1"/>
</dbReference>
<feature type="transmembrane region" description="Helical" evidence="4">
    <location>
        <begin position="28"/>
        <end position="46"/>
    </location>
</feature>
<sequence length="686" mass="78607">MKWKQFRVSSDECASRRPKYIKMPDMELVVKYLLLTLALTSFHISYTESRLNEKRRDKTDRRHHSVQVKDNLCEIANRESKVHCYCERTEINTATRADCWVFNGGIDESDPIWASFNSQMYLERLTFNVRSDGALTFIPLAVIHRLKRLQKLHIHYATLNKIEKKTFTNLTSIKEITLMNNKITELDFSAFKGLPALVNITIKENKITEIQRDIFVELPSLKYLDLSFNSINLAHDGCFEHLSILNDLVLEANLITVLTRDTFRGLANLTSLDLRSNKLSMIGDLTFTELWNLNELLLDNNELKYLSERAFDGLALLEKLSITGNQLQSINEGLLEGVRGLKLLDLRNNELKTFSLETVKPIFENLKDKSSVLYLSGNNFICDCQLIWLLTLRNETKSEPLKLALNTITCTFDRNEELKEEQDVKDKVEKVFELGTNGDVFQQTDDELYPDNPLYKLDTTEKTASNEVVLVDVPIDSLPCPVCIQHILSLALRLVSGHVSLIVFMSAATECRQNIREACKLLGSSREVRGHQITEKGPYVAEWKNFDACHGPKSVNLTKYTSELIIENNIYRGIVNLTFLDQTLIEEVKMSVFAIKEKRKTLLWNYIVVKPCQHFALAAVLETYVGAKNCVVKKGTYNCNLNFTEIIHNYIGTSFFYGEFTFKALVLSKKGNIICLVFTPIIKKKE</sequence>
<protein>
    <submittedName>
        <fullName evidence="5">Connectin</fullName>
    </submittedName>
</protein>
<keyword evidence="1" id="KW-0433">Leucine-rich repeat</keyword>